<dbReference type="EMBL" id="LSRQ01002222">
    <property type="protein sequence ID" value="OAY74965.1"/>
    <property type="molecule type" value="Genomic_DNA"/>
</dbReference>
<organism evidence="2 3">
    <name type="scientific">Ananas comosus</name>
    <name type="common">Pineapple</name>
    <name type="synonym">Ananas ananas</name>
    <dbReference type="NCBI Taxonomy" id="4615"/>
    <lineage>
        <taxon>Eukaryota</taxon>
        <taxon>Viridiplantae</taxon>
        <taxon>Streptophyta</taxon>
        <taxon>Embryophyta</taxon>
        <taxon>Tracheophyta</taxon>
        <taxon>Spermatophyta</taxon>
        <taxon>Magnoliopsida</taxon>
        <taxon>Liliopsida</taxon>
        <taxon>Poales</taxon>
        <taxon>Bromeliaceae</taxon>
        <taxon>Bromelioideae</taxon>
        <taxon>Ananas</taxon>
    </lineage>
</organism>
<protein>
    <submittedName>
        <fullName evidence="2 5">Cell differentiation protein rcd1</fullName>
    </submittedName>
</protein>
<dbReference type="InterPro" id="IPR016024">
    <property type="entry name" value="ARM-type_fold"/>
</dbReference>
<dbReference type="FunFam" id="1.25.10.10:FF:000661">
    <property type="entry name" value="Cell differentiation family, Rcd1-like containing protein"/>
    <property type="match status" value="1"/>
</dbReference>
<keyword evidence="4" id="KW-1185">Reference proteome</keyword>
<dbReference type="Proteomes" id="UP000515123">
    <property type="component" value="Linkage group 14"/>
</dbReference>
<evidence type="ECO:0000313" key="4">
    <source>
        <dbReference type="Proteomes" id="UP000515123"/>
    </source>
</evidence>
<reference evidence="5" key="2">
    <citation type="submission" date="2025-04" db="UniProtKB">
        <authorList>
            <consortium name="RefSeq"/>
        </authorList>
    </citation>
    <scope>IDENTIFICATION</scope>
    <source>
        <tissue evidence="5">Leaf</tissue>
    </source>
</reference>
<dbReference type="GO" id="GO:0030014">
    <property type="term" value="C:CCR4-NOT complex"/>
    <property type="evidence" value="ECO:0007669"/>
    <property type="project" value="InterPro"/>
</dbReference>
<reference evidence="2 3" key="1">
    <citation type="journal article" date="2016" name="DNA Res.">
        <title>The draft genome of MD-2 pineapple using hybrid error correction of long reads.</title>
        <authorList>
            <person name="Redwan R.M."/>
            <person name="Saidin A."/>
            <person name="Kumar S.V."/>
        </authorList>
    </citation>
    <scope>NUCLEOTIDE SEQUENCE [LARGE SCALE GENOMIC DNA]</scope>
    <source>
        <strain evidence="3">cv. MD2</strain>
        <tissue evidence="2">Leaf</tissue>
    </source>
</reference>
<dbReference type="STRING" id="4615.A0A199VDW4"/>
<dbReference type="InterPro" id="IPR007216">
    <property type="entry name" value="CNOT9"/>
</dbReference>
<gene>
    <name evidence="5" type="primary">LOC109720135</name>
    <name evidence="2" type="ORF">ACMD2_00663</name>
</gene>
<evidence type="ECO:0000313" key="3">
    <source>
        <dbReference type="Proteomes" id="UP000092600"/>
    </source>
</evidence>
<dbReference type="GO" id="GO:0006402">
    <property type="term" value="P:mRNA catabolic process"/>
    <property type="evidence" value="ECO:0007669"/>
    <property type="project" value="InterPro"/>
</dbReference>
<dbReference type="SUPFAM" id="SSF48371">
    <property type="entry name" value="ARM repeat"/>
    <property type="match status" value="1"/>
</dbReference>
<accession>A0A199VDW4</accession>
<dbReference type="AlphaFoldDB" id="A0A199VDW4"/>
<comment type="similarity">
    <text evidence="1">Belongs to the CNOT9 family.</text>
</comment>
<dbReference type="PANTHER" id="PTHR12262">
    <property type="entry name" value="CCR4-NOT TRANSCRIPTION COMPLEX SUBUNIT 9"/>
    <property type="match status" value="1"/>
</dbReference>
<evidence type="ECO:0000313" key="2">
    <source>
        <dbReference type="EMBL" id="OAY74965.1"/>
    </source>
</evidence>
<dbReference type="InterPro" id="IPR011989">
    <property type="entry name" value="ARM-like"/>
</dbReference>
<evidence type="ECO:0000313" key="5">
    <source>
        <dbReference type="RefSeq" id="XP_020102612.1"/>
    </source>
</evidence>
<dbReference type="Pfam" id="PF04078">
    <property type="entry name" value="Rcd1"/>
    <property type="match status" value="1"/>
</dbReference>
<sequence>MAWRPAIYTCTLVDTLPNPDEHHHHLNLTTPTLSMANTARSAPSLSPLTSPEPSAHTAAAAAVSVERLVLDICHRERRAMAMQILAKVMKRHEDVALAIWHSRSTMAALIQEIVSIYRYLSPPRLSMADSTRVCYALALLKCVASHRETRTPFLQAGIPLYLYPFLNTSSVEKPIEYVRLTSLGVIGALVKYDDAVAINFLIQTELLPLCLRAMEMGTLLSKTVATLIVQKVLMDEVGLQHVCSTAERFYSVCDVLAFMVTSRVEPPSVRLLKYIIICYRRLSENLRASFCLNDRLPKELRDADFIECLRDDPEAMSCLRQLLQNIGIAAATFQAHQQGGVNYIIRSWR</sequence>
<dbReference type="Gramene" id="Aco014825.1.mrna1">
    <property type="protein sequence ID" value="Aco014825.1.mrna1"/>
    <property type="gene ID" value="Aco014825.1.path1"/>
</dbReference>
<evidence type="ECO:0000256" key="1">
    <source>
        <dbReference type="ARBA" id="ARBA00006385"/>
    </source>
</evidence>
<dbReference type="GeneID" id="109720135"/>
<dbReference type="Gene3D" id="1.25.10.10">
    <property type="entry name" value="Leucine-rich Repeat Variant"/>
    <property type="match status" value="1"/>
</dbReference>
<name>A0A199VDW4_ANACO</name>
<dbReference type="OrthoDB" id="1183224at2759"/>
<dbReference type="Proteomes" id="UP000092600">
    <property type="component" value="Unassembled WGS sequence"/>
</dbReference>
<dbReference type="RefSeq" id="XP_020102612.1">
    <property type="nucleotide sequence ID" value="XM_020247023.1"/>
</dbReference>
<proteinExistence type="inferred from homology"/>